<protein>
    <submittedName>
        <fullName evidence="2">ABC transporter substrate-binding protein</fullName>
    </submittedName>
</protein>
<dbReference type="PANTHER" id="PTHR35271:SF1">
    <property type="entry name" value="ABC TRANSPORTER, SUBSTRATE-BINDING LIPOPROTEIN"/>
    <property type="match status" value="1"/>
</dbReference>
<accession>A0A109JM56</accession>
<reference evidence="2 3" key="1">
    <citation type="submission" date="2015-11" db="EMBL/GenBank/DDBJ databases">
        <title>Draft Genome Sequence of the Strain BR 10303 (Bradyrhizobium sp.) isolated from nodules of Centrolobium paraense.</title>
        <authorList>
            <person name="Zelli J.E."/>
            <person name="Simoes-Araujo J.L."/>
            <person name="Barauna A.C."/>
            <person name="Silva K."/>
        </authorList>
    </citation>
    <scope>NUCLEOTIDE SEQUENCE [LARGE SCALE GENOMIC DNA]</scope>
    <source>
        <strain evidence="2 3">BR 10303</strain>
    </source>
</reference>
<dbReference type="InterPro" id="IPR007487">
    <property type="entry name" value="ABC_transpt-TYRBP-like"/>
</dbReference>
<keyword evidence="3" id="KW-1185">Reference proteome</keyword>
<sequence>MRRRDFILLGSALVWPLAAQASPERPTLVAWLSGGTTQIAQPFVASFLDGMREFGYVEGRDFDMAYRSAEGVLDRLPALAEEIVRLKPDVILAAAVSSAVPARKATSAIPIVCPALADAVHLGLVASEARPGGNVTGIEPYVAGLPAKQMELVREVAPGAQRVGLLTNLRDPKAPPQAQELEATAKVLEMTIATADVNRSEEIDGAMQALASQYVDVVIVLQTTLLLSLSRRIAELAVAKRLPTIYGYREHVAAGGLISYGVDLRWCYRRSAYFVVKILHGTPPGDLPVEFPSKMLLSVNLKTAKALAVKIPEVFLLRADEVIE</sequence>
<name>A0A109JM56_9BRAD</name>
<comment type="caution">
    <text evidence="2">The sequence shown here is derived from an EMBL/GenBank/DDBJ whole genome shotgun (WGS) entry which is preliminary data.</text>
</comment>
<feature type="signal peptide" evidence="1">
    <location>
        <begin position="1"/>
        <end position="21"/>
    </location>
</feature>
<evidence type="ECO:0000313" key="2">
    <source>
        <dbReference type="EMBL" id="KWV51370.1"/>
    </source>
</evidence>
<dbReference type="PANTHER" id="PTHR35271">
    <property type="entry name" value="ABC TRANSPORTER, SUBSTRATE-BINDING LIPOPROTEIN-RELATED"/>
    <property type="match status" value="1"/>
</dbReference>
<evidence type="ECO:0000256" key="1">
    <source>
        <dbReference type="SAM" id="SignalP"/>
    </source>
</evidence>
<dbReference type="Gene3D" id="3.40.50.2300">
    <property type="match status" value="2"/>
</dbReference>
<dbReference type="AlphaFoldDB" id="A0A109JM56"/>
<evidence type="ECO:0000313" key="3">
    <source>
        <dbReference type="Proteomes" id="UP000057737"/>
    </source>
</evidence>
<dbReference type="OrthoDB" id="9776955at2"/>
<keyword evidence="1" id="KW-0732">Signal</keyword>
<dbReference type="Pfam" id="PF04392">
    <property type="entry name" value="ABC_sub_bind"/>
    <property type="match status" value="1"/>
</dbReference>
<organism evidence="2 3">
    <name type="scientific">Bradyrhizobium macuxiense</name>
    <dbReference type="NCBI Taxonomy" id="1755647"/>
    <lineage>
        <taxon>Bacteria</taxon>
        <taxon>Pseudomonadati</taxon>
        <taxon>Pseudomonadota</taxon>
        <taxon>Alphaproteobacteria</taxon>
        <taxon>Hyphomicrobiales</taxon>
        <taxon>Nitrobacteraceae</taxon>
        <taxon>Bradyrhizobium</taxon>
    </lineage>
</organism>
<dbReference type="RefSeq" id="WP_066510682.1">
    <property type="nucleotide sequence ID" value="NZ_LNCU01000089.1"/>
</dbReference>
<dbReference type="CDD" id="cd06325">
    <property type="entry name" value="PBP1_ABC_unchar_transporter"/>
    <property type="match status" value="1"/>
</dbReference>
<feature type="chain" id="PRO_5007136961" evidence="1">
    <location>
        <begin position="22"/>
        <end position="324"/>
    </location>
</feature>
<dbReference type="EMBL" id="LNCU01000089">
    <property type="protein sequence ID" value="KWV51370.1"/>
    <property type="molecule type" value="Genomic_DNA"/>
</dbReference>
<gene>
    <name evidence="2" type="ORF">AS156_12320</name>
</gene>
<proteinExistence type="predicted"/>
<dbReference type="Proteomes" id="UP000057737">
    <property type="component" value="Unassembled WGS sequence"/>
</dbReference>